<dbReference type="Proteomes" id="UP001501115">
    <property type="component" value="Unassembled WGS sequence"/>
</dbReference>
<protein>
    <recommendedName>
        <fullName evidence="2">Cupin type-2 domain-containing protein</fullName>
    </recommendedName>
</protein>
<evidence type="ECO:0000313" key="4">
    <source>
        <dbReference type="Proteomes" id="UP001501115"/>
    </source>
</evidence>
<name>A0ABP8HDC7_9ACTN</name>
<gene>
    <name evidence="3" type="ORF">GCM10023086_71850</name>
</gene>
<dbReference type="CDD" id="cd02209">
    <property type="entry name" value="cupin_XRE_C"/>
    <property type="match status" value="1"/>
</dbReference>
<reference evidence="4" key="1">
    <citation type="journal article" date="2019" name="Int. J. Syst. Evol. Microbiol.">
        <title>The Global Catalogue of Microorganisms (GCM) 10K type strain sequencing project: providing services to taxonomists for standard genome sequencing and annotation.</title>
        <authorList>
            <consortium name="The Broad Institute Genomics Platform"/>
            <consortium name="The Broad Institute Genome Sequencing Center for Infectious Disease"/>
            <person name="Wu L."/>
            <person name="Ma J."/>
        </authorList>
    </citation>
    <scope>NUCLEOTIDE SEQUENCE [LARGE SCALE GENOMIC DNA]</scope>
    <source>
        <strain evidence="4">JCM 31290</strain>
    </source>
</reference>
<dbReference type="InterPro" id="IPR014710">
    <property type="entry name" value="RmlC-like_jellyroll"/>
</dbReference>
<sequence>MEEPGGRQRTIPVGETATDLGTGDSAYIAADAVHGYVNPGDTPCVCYAAALIMRSRARRTPTRR</sequence>
<dbReference type="Pfam" id="PF07883">
    <property type="entry name" value="Cupin_2"/>
    <property type="match status" value="1"/>
</dbReference>
<proteinExistence type="predicted"/>
<feature type="region of interest" description="Disordered" evidence="1">
    <location>
        <begin position="1"/>
        <end position="20"/>
    </location>
</feature>
<dbReference type="InterPro" id="IPR013096">
    <property type="entry name" value="Cupin_2"/>
</dbReference>
<evidence type="ECO:0000313" key="3">
    <source>
        <dbReference type="EMBL" id="GAA4337811.1"/>
    </source>
</evidence>
<dbReference type="RefSeq" id="WP_345665932.1">
    <property type="nucleotide sequence ID" value="NZ_BAABET010000014.1"/>
</dbReference>
<evidence type="ECO:0000256" key="1">
    <source>
        <dbReference type="SAM" id="MobiDB-lite"/>
    </source>
</evidence>
<keyword evidence="4" id="KW-1185">Reference proteome</keyword>
<dbReference type="InterPro" id="IPR011051">
    <property type="entry name" value="RmlC_Cupin_sf"/>
</dbReference>
<evidence type="ECO:0000259" key="2">
    <source>
        <dbReference type="Pfam" id="PF07883"/>
    </source>
</evidence>
<feature type="domain" description="Cupin type-2" evidence="2">
    <location>
        <begin position="10"/>
        <end position="47"/>
    </location>
</feature>
<comment type="caution">
    <text evidence="3">The sequence shown here is derived from an EMBL/GenBank/DDBJ whole genome shotgun (WGS) entry which is preliminary data.</text>
</comment>
<dbReference type="Gene3D" id="2.60.120.10">
    <property type="entry name" value="Jelly Rolls"/>
    <property type="match status" value="1"/>
</dbReference>
<dbReference type="EMBL" id="BAABET010000014">
    <property type="protein sequence ID" value="GAA4337811.1"/>
    <property type="molecule type" value="Genomic_DNA"/>
</dbReference>
<organism evidence="3 4">
    <name type="scientific">Streptomyces venetus</name>
    <dbReference type="NCBI Taxonomy" id="1701086"/>
    <lineage>
        <taxon>Bacteria</taxon>
        <taxon>Bacillati</taxon>
        <taxon>Actinomycetota</taxon>
        <taxon>Actinomycetes</taxon>
        <taxon>Kitasatosporales</taxon>
        <taxon>Streptomycetaceae</taxon>
        <taxon>Streptomyces</taxon>
    </lineage>
</organism>
<accession>A0ABP8HDC7</accession>
<dbReference type="SUPFAM" id="SSF51182">
    <property type="entry name" value="RmlC-like cupins"/>
    <property type="match status" value="1"/>
</dbReference>